<evidence type="ECO:0000256" key="8">
    <source>
        <dbReference type="ARBA" id="ARBA00038436"/>
    </source>
</evidence>
<keyword evidence="5 9" id="KW-0812">Transmembrane</keyword>
<feature type="transmembrane region" description="Helical" evidence="9">
    <location>
        <begin position="139"/>
        <end position="159"/>
    </location>
</feature>
<comment type="function">
    <text evidence="9">Part of the tripartite ATP-independent periplasmic (TRAP) transport system.</text>
</comment>
<evidence type="ECO:0000256" key="1">
    <source>
        <dbReference type="ARBA" id="ARBA00004429"/>
    </source>
</evidence>
<name>A0ABX2TLC1_9PROT</name>
<dbReference type="Pfam" id="PF04290">
    <property type="entry name" value="DctQ"/>
    <property type="match status" value="1"/>
</dbReference>
<proteinExistence type="inferred from homology"/>
<keyword evidence="3" id="KW-1003">Cell membrane</keyword>
<reference evidence="11 12" key="1">
    <citation type="submission" date="2020-05" db="EMBL/GenBank/DDBJ databases">
        <title>Azospirillum oleiclasticum sp. nov, a nitrogen-fixing and heavy crude oil-emulsifying bacterium isolated from the crude oil of Yumen Oilfield.</title>
        <authorList>
            <person name="Wu D."/>
            <person name="Cai M."/>
            <person name="Zhang X."/>
        </authorList>
    </citation>
    <scope>NUCLEOTIDE SEQUENCE [LARGE SCALE GENOMIC DNA]</scope>
    <source>
        <strain evidence="11 12">ROY-1-1-2</strain>
    </source>
</reference>
<keyword evidence="6 9" id="KW-1133">Transmembrane helix</keyword>
<evidence type="ECO:0000313" key="12">
    <source>
        <dbReference type="Proteomes" id="UP000584642"/>
    </source>
</evidence>
<evidence type="ECO:0000256" key="6">
    <source>
        <dbReference type="ARBA" id="ARBA00022989"/>
    </source>
</evidence>
<feature type="transmembrane region" description="Helical" evidence="9">
    <location>
        <begin position="59"/>
        <end position="78"/>
    </location>
</feature>
<comment type="subunit">
    <text evidence="9">The complex comprises the extracytoplasmic solute receptor protein and the two transmembrane proteins.</text>
</comment>
<gene>
    <name evidence="11" type="ORF">HND93_27360</name>
</gene>
<evidence type="ECO:0000256" key="2">
    <source>
        <dbReference type="ARBA" id="ARBA00022448"/>
    </source>
</evidence>
<keyword evidence="12" id="KW-1185">Reference proteome</keyword>
<evidence type="ECO:0000256" key="9">
    <source>
        <dbReference type="RuleBase" id="RU369079"/>
    </source>
</evidence>
<organism evidence="11 12">
    <name type="scientific">Azospirillum oleiclasticum</name>
    <dbReference type="NCBI Taxonomy" id="2735135"/>
    <lineage>
        <taxon>Bacteria</taxon>
        <taxon>Pseudomonadati</taxon>
        <taxon>Pseudomonadota</taxon>
        <taxon>Alphaproteobacteria</taxon>
        <taxon>Rhodospirillales</taxon>
        <taxon>Azospirillaceae</taxon>
        <taxon>Azospirillum</taxon>
    </lineage>
</organism>
<comment type="similarity">
    <text evidence="8 9">Belongs to the TRAP transporter small permease family.</text>
</comment>
<protein>
    <recommendedName>
        <fullName evidence="9">TRAP transporter small permease protein</fullName>
    </recommendedName>
</protein>
<evidence type="ECO:0000259" key="10">
    <source>
        <dbReference type="Pfam" id="PF04290"/>
    </source>
</evidence>
<keyword evidence="2 9" id="KW-0813">Transport</keyword>
<dbReference type="InterPro" id="IPR055348">
    <property type="entry name" value="DctQ"/>
</dbReference>
<keyword evidence="7 9" id="KW-0472">Membrane</keyword>
<dbReference type="EMBL" id="JABFDB010000027">
    <property type="protein sequence ID" value="NYZ23435.1"/>
    <property type="molecule type" value="Genomic_DNA"/>
</dbReference>
<evidence type="ECO:0000256" key="3">
    <source>
        <dbReference type="ARBA" id="ARBA00022475"/>
    </source>
</evidence>
<sequence>MSSDLLEAGLETAPPKTRVPVTIERAAAALAMAGLCVISFANVAVRYLTDVSFAFTEEYSIFLMVVMTFFGASVAVAADRHIRITFLVDRLPRSVRRVTETVVWTAALVMFGFLAWYGGRLTYDQWRFEETSPALGNPQWLYTVWMPALSVVVALRVVGRIVDALRGNR</sequence>
<dbReference type="InterPro" id="IPR007387">
    <property type="entry name" value="TRAP_DctQ"/>
</dbReference>
<dbReference type="PANTHER" id="PTHR35011">
    <property type="entry name" value="2,3-DIKETO-L-GULONATE TRAP TRANSPORTER SMALL PERMEASE PROTEIN YIAM"/>
    <property type="match status" value="1"/>
</dbReference>
<evidence type="ECO:0000313" key="11">
    <source>
        <dbReference type="EMBL" id="NYZ23435.1"/>
    </source>
</evidence>
<dbReference type="PANTHER" id="PTHR35011:SF2">
    <property type="entry name" value="2,3-DIKETO-L-GULONATE TRAP TRANSPORTER SMALL PERMEASE PROTEIN YIAM"/>
    <property type="match status" value="1"/>
</dbReference>
<evidence type="ECO:0000256" key="7">
    <source>
        <dbReference type="ARBA" id="ARBA00023136"/>
    </source>
</evidence>
<feature type="domain" description="Tripartite ATP-independent periplasmic transporters DctQ component" evidence="10">
    <location>
        <begin position="35"/>
        <end position="166"/>
    </location>
</feature>
<feature type="transmembrane region" description="Helical" evidence="9">
    <location>
        <begin position="98"/>
        <end position="119"/>
    </location>
</feature>
<dbReference type="RefSeq" id="WP_180285211.1">
    <property type="nucleotide sequence ID" value="NZ_JABFDB010000027.1"/>
</dbReference>
<accession>A0ABX2TLC1</accession>
<evidence type="ECO:0000256" key="4">
    <source>
        <dbReference type="ARBA" id="ARBA00022519"/>
    </source>
</evidence>
<keyword evidence="4 9" id="KW-0997">Cell inner membrane</keyword>
<feature type="transmembrane region" description="Helical" evidence="9">
    <location>
        <begin position="26"/>
        <end position="47"/>
    </location>
</feature>
<comment type="caution">
    <text evidence="11">The sequence shown here is derived from an EMBL/GenBank/DDBJ whole genome shotgun (WGS) entry which is preliminary data.</text>
</comment>
<dbReference type="Proteomes" id="UP000584642">
    <property type="component" value="Unassembled WGS sequence"/>
</dbReference>
<comment type="subcellular location">
    <subcellularLocation>
        <location evidence="1 9">Cell inner membrane</location>
        <topology evidence="1 9">Multi-pass membrane protein</topology>
    </subcellularLocation>
</comment>
<evidence type="ECO:0000256" key="5">
    <source>
        <dbReference type="ARBA" id="ARBA00022692"/>
    </source>
</evidence>